<dbReference type="AlphaFoldDB" id="A0A8J4VJ56"/>
<dbReference type="InterPro" id="IPR046960">
    <property type="entry name" value="PPR_At4g14850-like_plant"/>
</dbReference>
<dbReference type="InterPro" id="IPR046848">
    <property type="entry name" value="E_motif"/>
</dbReference>
<sequence>MKPTTEHYHCVVNLLAPYTPSGRWNEVSYMRYIMKQKDLRKVPGCSWVQIGGELHVFVAGDKSHPKIGDVYTTLALLVMEMQFTGYMPTFNGAEILCS</sequence>
<keyword evidence="2" id="KW-1185">Reference proteome</keyword>
<dbReference type="EMBL" id="JRKL02001573">
    <property type="protein sequence ID" value="KAF3963238.1"/>
    <property type="molecule type" value="Genomic_DNA"/>
</dbReference>
<dbReference type="PANTHER" id="PTHR47926">
    <property type="entry name" value="PENTATRICOPEPTIDE REPEAT-CONTAINING PROTEIN"/>
    <property type="match status" value="1"/>
</dbReference>
<gene>
    <name evidence="1" type="ORF">CMV_012352</name>
</gene>
<accession>A0A8J4VJ56</accession>
<evidence type="ECO:0000313" key="1">
    <source>
        <dbReference type="EMBL" id="KAF3963238.1"/>
    </source>
</evidence>
<dbReference type="OrthoDB" id="185373at2759"/>
<name>A0A8J4VJ56_9ROSI</name>
<reference evidence="1" key="1">
    <citation type="submission" date="2020-03" db="EMBL/GenBank/DDBJ databases">
        <title>Castanea mollissima Vanexum genome sequencing.</title>
        <authorList>
            <person name="Staton M."/>
        </authorList>
    </citation>
    <scope>NUCLEOTIDE SEQUENCE</scope>
    <source>
        <tissue evidence="1">Leaf</tissue>
    </source>
</reference>
<evidence type="ECO:0000313" key="2">
    <source>
        <dbReference type="Proteomes" id="UP000737018"/>
    </source>
</evidence>
<dbReference type="Proteomes" id="UP000737018">
    <property type="component" value="Unassembled WGS sequence"/>
</dbReference>
<dbReference type="PANTHER" id="PTHR47926:SF347">
    <property type="entry name" value="PENTATRICOPEPTIDE REPEAT-CONTAINING PROTEIN"/>
    <property type="match status" value="1"/>
</dbReference>
<proteinExistence type="predicted"/>
<dbReference type="Pfam" id="PF20431">
    <property type="entry name" value="E_motif"/>
    <property type="match status" value="1"/>
</dbReference>
<evidence type="ECO:0008006" key="3">
    <source>
        <dbReference type="Google" id="ProtNLM"/>
    </source>
</evidence>
<dbReference type="GO" id="GO:0003723">
    <property type="term" value="F:RNA binding"/>
    <property type="evidence" value="ECO:0007669"/>
    <property type="project" value="InterPro"/>
</dbReference>
<comment type="caution">
    <text evidence="1">The sequence shown here is derived from an EMBL/GenBank/DDBJ whole genome shotgun (WGS) entry which is preliminary data.</text>
</comment>
<organism evidence="1 2">
    <name type="scientific">Castanea mollissima</name>
    <name type="common">Chinese chestnut</name>
    <dbReference type="NCBI Taxonomy" id="60419"/>
    <lineage>
        <taxon>Eukaryota</taxon>
        <taxon>Viridiplantae</taxon>
        <taxon>Streptophyta</taxon>
        <taxon>Embryophyta</taxon>
        <taxon>Tracheophyta</taxon>
        <taxon>Spermatophyta</taxon>
        <taxon>Magnoliopsida</taxon>
        <taxon>eudicotyledons</taxon>
        <taxon>Gunneridae</taxon>
        <taxon>Pentapetalae</taxon>
        <taxon>rosids</taxon>
        <taxon>fabids</taxon>
        <taxon>Fagales</taxon>
        <taxon>Fagaceae</taxon>
        <taxon>Castanea</taxon>
    </lineage>
</organism>
<protein>
    <recommendedName>
        <fullName evidence="3">Pentatricopeptide repeat-containing protein</fullName>
    </recommendedName>
</protein>
<dbReference type="GO" id="GO:0009451">
    <property type="term" value="P:RNA modification"/>
    <property type="evidence" value="ECO:0007669"/>
    <property type="project" value="InterPro"/>
</dbReference>